<keyword evidence="5" id="KW-0156">Chromatin regulator</keyword>
<dbReference type="FunFam" id="1.10.10.1500:FF:000001">
    <property type="entry name" value="ribosomal oxygenase 1 isoform X1"/>
    <property type="match status" value="1"/>
</dbReference>
<dbReference type="SUPFAM" id="SSF51197">
    <property type="entry name" value="Clavaminate synthase-like"/>
    <property type="match status" value="1"/>
</dbReference>
<dbReference type="GO" id="GO:0051864">
    <property type="term" value="F:histone H3K36 demethylase activity"/>
    <property type="evidence" value="ECO:0007669"/>
    <property type="project" value="TreeGrafter"/>
</dbReference>
<sequence length="781" mass="88297">MKTSEKYENVCGAFVHKWYKKFPDKWTDKTKQGPKKRGNGQTDREDGSDIDSGTNIRRAASVPTIKEDVKKATSQTKGKKIMKALKGGSLRVSMRGTPKSRPSVKKAFQDSVVTLAYMKSTPDLTNLENGHAEDGAIVQDTPKLPVQISAVKPNRKITANKPPSRKKLSPNENINTRISAPTLLQTKSETSNLTQTKMKKSAKNSTTPTLTKTKKKNSSKSPIVSLSPLPTQIVSSQTPNVDVHFLDSESQQNKRTPINKSQTPVNAGSGENAKPLTSSGKRKRKNKDDTTPNTKRKKSLKEQDYSTEEIVQSMSFQDETNIQDSPLPYMYDSHAEACKVFECLIHPVQPDRFHKELWEKKPLLVKRHMREYNNAWFSTVELDKILRERNIQFTRNIDVTTYADGQRQTHNPQGRAFPSIVWDYYQNGCSVRLLNPQTYSRNVWKLLSVLQEYFGCCVGANVYLTPPGTQGFAPHYDDIEAFILQLEGRKHWRLYNPRSDGETLPRNSSGNFTDADIGSPILDTVLDPGDLLYFPRGTIHQGRTMEDSHSLHITVSCYQKNTWGDLLQTMLPRALQLAIEEDVTYRQGLPLNYLNYMGIAHADRDSNERSAFIGKLEQLMSRLINHLPVDSAVDQLGKQIMHDSLPPVISEAERMRSVHGVGARWQGTEARVEGTVEIEPDTRIKLIRKGVLRLLTEEDEVRIYHCLGNTRVYHETDPNFFDIPPECALGVEYLIHKYPAYVTVDSLPLSTVEQKIDVATMLYEHGLLVTEEMLEPIDGED</sequence>
<dbReference type="InterPro" id="IPR049043">
    <property type="entry name" value="WHD_RIOX1"/>
</dbReference>
<evidence type="ECO:0000256" key="10">
    <source>
        <dbReference type="ARBA" id="ARBA00023163"/>
    </source>
</evidence>
<dbReference type="GO" id="GO:0005506">
    <property type="term" value="F:iron ion binding"/>
    <property type="evidence" value="ECO:0007669"/>
    <property type="project" value="UniProtKB-UniRule"/>
</dbReference>
<feature type="region of interest" description="Disordered" evidence="13">
    <location>
        <begin position="25"/>
        <end position="77"/>
    </location>
</feature>
<comment type="cofactor">
    <cofactor evidence="12">
        <name>Fe(2+)</name>
        <dbReference type="ChEBI" id="CHEBI:29033"/>
    </cofactor>
    <text evidence="12">Binds 1 Fe(2+) ion per subunit.</text>
</comment>
<comment type="similarity">
    <text evidence="2">Belongs to the ROX family. NO66 subfamily.</text>
</comment>
<evidence type="ECO:0000256" key="13">
    <source>
        <dbReference type="SAM" id="MobiDB-lite"/>
    </source>
</evidence>
<dbReference type="Proteomes" id="UP001186944">
    <property type="component" value="Unassembled WGS sequence"/>
</dbReference>
<dbReference type="FunFam" id="2.60.120.650:FF:000013">
    <property type="entry name" value="Ribosomal oxygenase 1"/>
    <property type="match status" value="1"/>
</dbReference>
<comment type="subcellular location">
    <subcellularLocation>
        <location evidence="1 12">Nucleus</location>
    </subcellularLocation>
</comment>
<evidence type="ECO:0000259" key="14">
    <source>
        <dbReference type="PROSITE" id="PS51184"/>
    </source>
</evidence>
<dbReference type="GO" id="GO:0005730">
    <property type="term" value="C:nucleolus"/>
    <property type="evidence" value="ECO:0007669"/>
    <property type="project" value="TreeGrafter"/>
</dbReference>
<dbReference type="InterPro" id="IPR003347">
    <property type="entry name" value="JmjC_dom"/>
</dbReference>
<dbReference type="Pfam" id="PF08007">
    <property type="entry name" value="JmjC_2"/>
    <property type="match status" value="1"/>
</dbReference>
<evidence type="ECO:0000256" key="7">
    <source>
        <dbReference type="ARBA" id="ARBA00023002"/>
    </source>
</evidence>
<name>A0AA88XUD1_PINIB</name>
<evidence type="ECO:0000256" key="5">
    <source>
        <dbReference type="ARBA" id="ARBA00022853"/>
    </source>
</evidence>
<reference evidence="15" key="1">
    <citation type="submission" date="2019-08" db="EMBL/GenBank/DDBJ databases">
        <title>The improved chromosome-level genome for the pearl oyster Pinctada fucata martensii using PacBio sequencing and Hi-C.</title>
        <authorList>
            <person name="Zheng Z."/>
        </authorList>
    </citation>
    <scope>NUCLEOTIDE SEQUENCE</scope>
    <source>
        <strain evidence="15">ZZ-2019</strain>
        <tissue evidence="15">Adductor muscle</tissue>
    </source>
</reference>
<keyword evidence="16" id="KW-1185">Reference proteome</keyword>
<keyword evidence="10 12" id="KW-0804">Transcription</keyword>
<dbReference type="PANTHER" id="PTHR13096:SF8">
    <property type="entry name" value="RIBOSOMAL OXYGENASE 1"/>
    <property type="match status" value="1"/>
</dbReference>
<feature type="region of interest" description="Disordered" evidence="13">
    <location>
        <begin position="154"/>
        <end position="235"/>
    </location>
</feature>
<dbReference type="Gene3D" id="1.10.10.1500">
    <property type="entry name" value="JmjC domain-containing ribosomal oxygenase (ROX), dimer domain"/>
    <property type="match status" value="1"/>
</dbReference>
<keyword evidence="8 12" id="KW-0408">Iron</keyword>
<dbReference type="EC" id="1.14.11.-" evidence="12"/>
<gene>
    <name evidence="15" type="ORF">FSP39_004927</name>
</gene>
<evidence type="ECO:0000313" key="16">
    <source>
        <dbReference type="Proteomes" id="UP001186944"/>
    </source>
</evidence>
<keyword evidence="4 12" id="KW-0479">Metal-binding</keyword>
<evidence type="ECO:0000256" key="11">
    <source>
        <dbReference type="ARBA" id="ARBA00023242"/>
    </source>
</evidence>
<dbReference type="AlphaFoldDB" id="A0AA88XUD1"/>
<dbReference type="FunFam" id="3.90.930.40:FF:000001">
    <property type="entry name" value="ribosomal oxygenase 1 isoform X1"/>
    <property type="match status" value="1"/>
</dbReference>
<evidence type="ECO:0000256" key="12">
    <source>
        <dbReference type="RuleBase" id="RU366061"/>
    </source>
</evidence>
<evidence type="ECO:0000256" key="1">
    <source>
        <dbReference type="ARBA" id="ARBA00004123"/>
    </source>
</evidence>
<accession>A0AA88XUD1</accession>
<proteinExistence type="inferred from homology"/>
<keyword evidence="6 12" id="KW-0223">Dioxygenase</keyword>
<keyword evidence="11 12" id="KW-0539">Nucleus</keyword>
<evidence type="ECO:0000256" key="8">
    <source>
        <dbReference type="ARBA" id="ARBA00023004"/>
    </source>
</evidence>
<keyword evidence="3" id="KW-0678">Repressor</keyword>
<comment type="function">
    <text evidence="12">Oxygenase that can act as both a histone lysine demethylase and a ribosomal histidine hydroxylase.</text>
</comment>
<feature type="domain" description="JmjC" evidence="14">
    <location>
        <begin position="435"/>
        <end position="574"/>
    </location>
</feature>
<evidence type="ECO:0000256" key="2">
    <source>
        <dbReference type="ARBA" id="ARBA00010309"/>
    </source>
</evidence>
<evidence type="ECO:0000256" key="6">
    <source>
        <dbReference type="ARBA" id="ARBA00022964"/>
    </source>
</evidence>
<dbReference type="GO" id="GO:0032453">
    <property type="term" value="F:histone H3K4 demethylase activity"/>
    <property type="evidence" value="ECO:0007669"/>
    <property type="project" value="TreeGrafter"/>
</dbReference>
<evidence type="ECO:0000256" key="4">
    <source>
        <dbReference type="ARBA" id="ARBA00022723"/>
    </source>
</evidence>
<dbReference type="Pfam" id="PF21233">
    <property type="entry name" value="WHD_RIOX1"/>
    <property type="match status" value="1"/>
</dbReference>
<dbReference type="PANTHER" id="PTHR13096">
    <property type="entry name" value="MINA53 MYC INDUCED NUCLEAR ANTIGEN"/>
    <property type="match status" value="1"/>
</dbReference>
<dbReference type="Gene3D" id="2.60.120.650">
    <property type="entry name" value="Cupin"/>
    <property type="match status" value="1"/>
</dbReference>
<evidence type="ECO:0000256" key="9">
    <source>
        <dbReference type="ARBA" id="ARBA00023015"/>
    </source>
</evidence>
<keyword evidence="9 12" id="KW-0805">Transcription regulation</keyword>
<evidence type="ECO:0000313" key="15">
    <source>
        <dbReference type="EMBL" id="KAK3092611.1"/>
    </source>
</evidence>
<dbReference type="Gene3D" id="3.90.930.40">
    <property type="match status" value="1"/>
</dbReference>
<feature type="region of interest" description="Disordered" evidence="13">
    <location>
        <begin position="248"/>
        <end position="306"/>
    </location>
</feature>
<evidence type="ECO:0000256" key="3">
    <source>
        <dbReference type="ARBA" id="ARBA00022491"/>
    </source>
</evidence>
<organism evidence="15 16">
    <name type="scientific">Pinctada imbricata</name>
    <name type="common">Atlantic pearl-oyster</name>
    <name type="synonym">Pinctada martensii</name>
    <dbReference type="NCBI Taxonomy" id="66713"/>
    <lineage>
        <taxon>Eukaryota</taxon>
        <taxon>Metazoa</taxon>
        <taxon>Spiralia</taxon>
        <taxon>Lophotrochozoa</taxon>
        <taxon>Mollusca</taxon>
        <taxon>Bivalvia</taxon>
        <taxon>Autobranchia</taxon>
        <taxon>Pteriomorphia</taxon>
        <taxon>Pterioida</taxon>
        <taxon>Pterioidea</taxon>
        <taxon>Pteriidae</taxon>
        <taxon>Pinctada</taxon>
    </lineage>
</organism>
<protein>
    <recommendedName>
        <fullName evidence="12">Bifunctional lysine-specific demethylase and histidyl-hydroxylase</fullName>
        <ecNumber evidence="12">1.14.11.-</ecNumber>
    </recommendedName>
</protein>
<keyword evidence="7 12" id="KW-0560">Oxidoreductase</keyword>
<dbReference type="InterPro" id="IPR039994">
    <property type="entry name" value="NO66-like"/>
</dbReference>
<feature type="compositionally biased region" description="Polar residues" evidence="13">
    <location>
        <begin position="248"/>
        <end position="266"/>
    </location>
</feature>
<dbReference type="PROSITE" id="PS51184">
    <property type="entry name" value="JMJC"/>
    <property type="match status" value="1"/>
</dbReference>
<dbReference type="EMBL" id="VSWD01000009">
    <property type="protein sequence ID" value="KAK3092611.1"/>
    <property type="molecule type" value="Genomic_DNA"/>
</dbReference>
<comment type="caution">
    <text evidence="15">The sequence shown here is derived from an EMBL/GenBank/DDBJ whole genome shotgun (WGS) entry which is preliminary data.</text>
</comment>
<feature type="compositionally biased region" description="Polar residues" evidence="13">
    <location>
        <begin position="170"/>
        <end position="196"/>
    </location>
</feature>